<dbReference type="EMBL" id="CCYA01000204">
    <property type="protein sequence ID" value="CEH13131.1"/>
    <property type="molecule type" value="Genomic_DNA"/>
</dbReference>
<reference evidence="1 2" key="1">
    <citation type="submission" date="2014-09" db="EMBL/GenBank/DDBJ databases">
        <authorList>
            <person name="Magalhaes I.L.F."/>
            <person name="Oliveira U."/>
            <person name="Santos F.R."/>
            <person name="Vidigal T.H.D.A."/>
            <person name="Brescovit A.D."/>
            <person name="Santos A.J."/>
        </authorList>
    </citation>
    <scope>NUCLEOTIDE SEQUENCE [LARGE SCALE GENOMIC DNA]</scope>
</reference>
<protein>
    <submittedName>
        <fullName evidence="1">Uncharacterized protein</fullName>
    </submittedName>
</protein>
<dbReference type="Proteomes" id="UP000054845">
    <property type="component" value="Unassembled WGS sequence"/>
</dbReference>
<name>A0A0P1BD19_9BASI</name>
<evidence type="ECO:0000313" key="1">
    <source>
        <dbReference type="EMBL" id="CEH13131.1"/>
    </source>
</evidence>
<organism evidence="1 2">
    <name type="scientific">Ceraceosorus bombacis</name>
    <dbReference type="NCBI Taxonomy" id="401625"/>
    <lineage>
        <taxon>Eukaryota</taxon>
        <taxon>Fungi</taxon>
        <taxon>Dikarya</taxon>
        <taxon>Basidiomycota</taxon>
        <taxon>Ustilaginomycotina</taxon>
        <taxon>Exobasidiomycetes</taxon>
        <taxon>Ceraceosorales</taxon>
        <taxon>Ceraceosoraceae</taxon>
        <taxon>Ceraceosorus</taxon>
    </lineage>
</organism>
<sequence length="213" mass="24304">MIRKSISLPSYSLSYSSKGFTGFQENWVPQSNEDTADIMSATSVKLVLLSVPATKKDHCPLLEETKLSAAGYCIKNLLTLISAKDAEMTKLKTEHKQIIEHFEHMVAMARQGAFDRADETDKELEVLKAILADKNRIIALKDDIIVKRFDELEQTHVPIQDFIEMGKRLGKKDKTIDSLRAALEKKKDVLKKQAKTHPRDAFYTMFRSRTFRT</sequence>
<proteinExistence type="predicted"/>
<dbReference type="AlphaFoldDB" id="A0A0P1BD19"/>
<accession>A0A0P1BD19</accession>
<evidence type="ECO:0000313" key="2">
    <source>
        <dbReference type="Proteomes" id="UP000054845"/>
    </source>
</evidence>
<keyword evidence="2" id="KW-1185">Reference proteome</keyword>